<evidence type="ECO:0000256" key="1">
    <source>
        <dbReference type="ARBA" id="ARBA00004651"/>
    </source>
</evidence>
<keyword evidence="6 7" id="KW-0472">Membrane</keyword>
<evidence type="ECO:0000313" key="8">
    <source>
        <dbReference type="EMBL" id="CAE0134974.1"/>
    </source>
</evidence>
<dbReference type="GO" id="GO:0005886">
    <property type="term" value="C:plasma membrane"/>
    <property type="evidence" value="ECO:0007669"/>
    <property type="project" value="UniProtKB-SubCell"/>
</dbReference>
<proteinExistence type="inferred from homology"/>
<feature type="transmembrane region" description="Helical" evidence="7">
    <location>
        <begin position="122"/>
        <end position="142"/>
    </location>
</feature>
<keyword evidence="3" id="KW-1003">Cell membrane</keyword>
<dbReference type="InterPro" id="IPR021910">
    <property type="entry name" value="NGX6/PGAP6/MYMK"/>
</dbReference>
<feature type="transmembrane region" description="Helical" evidence="7">
    <location>
        <begin position="69"/>
        <end position="88"/>
    </location>
</feature>
<sequence length="251" mass="28191">MTSVGSSVGEAALTFCFEVLTDIAFVPPLVVMHRFRRHFELYIGVFQLATGFLYNFCNALNMNVFLSELQWHALNNILTTTYFLLLLIHLQANTNPTVDIVLRYAAFTAVWIAQIKDEYWNPWYTALVVAVFCMMPVCKFCGAMRLPPYEPEKLLKGAVAGVASAVCFVVGLDDQVDPFRLFHGLSQALVGLALYYLWQLVPLHESEKKIEDPVDPKLVRDALVVPGMGARAMSGQDLPLCTVQLAKLEYY</sequence>
<evidence type="ECO:0000256" key="7">
    <source>
        <dbReference type="SAM" id="Phobius"/>
    </source>
</evidence>
<evidence type="ECO:0000256" key="4">
    <source>
        <dbReference type="ARBA" id="ARBA00022692"/>
    </source>
</evidence>
<feature type="transmembrane region" description="Helical" evidence="7">
    <location>
        <begin position="12"/>
        <end position="32"/>
    </location>
</feature>
<feature type="transmembrane region" description="Helical" evidence="7">
    <location>
        <begin position="178"/>
        <end position="198"/>
    </location>
</feature>
<dbReference type="PANTHER" id="PTHR36561:SF1">
    <property type="entry name" value="TRANSMEMBRANE PROTEIN 147"/>
    <property type="match status" value="1"/>
</dbReference>
<name>A0A7S3F9H8_9EUKA</name>
<accession>A0A7S3F9H8</accession>
<comment type="similarity">
    <text evidence="2">Belongs to the TMEM8 family.</text>
</comment>
<comment type="subcellular location">
    <subcellularLocation>
        <location evidence="1">Cell membrane</location>
        <topology evidence="1">Multi-pass membrane protein</topology>
    </subcellularLocation>
</comment>
<reference evidence="8" key="1">
    <citation type="submission" date="2021-01" db="EMBL/GenBank/DDBJ databases">
        <authorList>
            <person name="Corre E."/>
            <person name="Pelletier E."/>
            <person name="Niang G."/>
            <person name="Scheremetjew M."/>
            <person name="Finn R."/>
            <person name="Kale V."/>
            <person name="Holt S."/>
            <person name="Cochrane G."/>
            <person name="Meng A."/>
            <person name="Brown T."/>
            <person name="Cohen L."/>
        </authorList>
    </citation>
    <scope>NUCLEOTIDE SEQUENCE</scope>
    <source>
        <strain evidence="8">CCMP281</strain>
    </source>
</reference>
<evidence type="ECO:0000256" key="6">
    <source>
        <dbReference type="ARBA" id="ARBA00023136"/>
    </source>
</evidence>
<feature type="transmembrane region" description="Helical" evidence="7">
    <location>
        <begin position="154"/>
        <end position="172"/>
    </location>
</feature>
<gene>
    <name evidence="8" type="ORF">HERI1096_LOCUS30468</name>
</gene>
<feature type="transmembrane region" description="Helical" evidence="7">
    <location>
        <begin position="39"/>
        <end position="57"/>
    </location>
</feature>
<dbReference type="AlphaFoldDB" id="A0A7S3F9H8"/>
<dbReference type="Pfam" id="PF12036">
    <property type="entry name" value="DUF3522"/>
    <property type="match status" value="1"/>
</dbReference>
<dbReference type="PANTHER" id="PTHR36561">
    <property type="entry name" value="HAEMOLYSIN-III RELATED-RELATED"/>
    <property type="match status" value="1"/>
</dbReference>
<protein>
    <submittedName>
        <fullName evidence="8">Uncharacterized protein</fullName>
    </submittedName>
</protein>
<evidence type="ECO:0000256" key="3">
    <source>
        <dbReference type="ARBA" id="ARBA00022475"/>
    </source>
</evidence>
<keyword evidence="4 7" id="KW-0812">Transmembrane</keyword>
<feature type="transmembrane region" description="Helical" evidence="7">
    <location>
        <begin position="100"/>
        <end position="116"/>
    </location>
</feature>
<keyword evidence="5 7" id="KW-1133">Transmembrane helix</keyword>
<dbReference type="EMBL" id="HBHX01055292">
    <property type="protein sequence ID" value="CAE0134974.1"/>
    <property type="molecule type" value="Transcribed_RNA"/>
</dbReference>
<organism evidence="8">
    <name type="scientific">Haptolina ericina</name>
    <dbReference type="NCBI Taxonomy" id="156174"/>
    <lineage>
        <taxon>Eukaryota</taxon>
        <taxon>Haptista</taxon>
        <taxon>Haptophyta</taxon>
        <taxon>Prymnesiophyceae</taxon>
        <taxon>Prymnesiales</taxon>
        <taxon>Prymnesiaceae</taxon>
        <taxon>Haptolina</taxon>
    </lineage>
</organism>
<evidence type="ECO:0000256" key="2">
    <source>
        <dbReference type="ARBA" id="ARBA00005542"/>
    </source>
</evidence>
<evidence type="ECO:0000256" key="5">
    <source>
        <dbReference type="ARBA" id="ARBA00022989"/>
    </source>
</evidence>